<feature type="transmembrane region" description="Helical" evidence="9">
    <location>
        <begin position="281"/>
        <end position="302"/>
    </location>
</feature>
<dbReference type="Pfam" id="PF00664">
    <property type="entry name" value="ABC_membrane"/>
    <property type="match status" value="1"/>
</dbReference>
<dbReference type="SUPFAM" id="SSF52540">
    <property type="entry name" value="P-loop containing nucleoside triphosphate hydrolases"/>
    <property type="match status" value="1"/>
</dbReference>
<evidence type="ECO:0000256" key="8">
    <source>
        <dbReference type="ARBA" id="ARBA00023136"/>
    </source>
</evidence>
<evidence type="ECO:0000256" key="7">
    <source>
        <dbReference type="ARBA" id="ARBA00022989"/>
    </source>
</evidence>
<dbReference type="InterPro" id="IPR003593">
    <property type="entry name" value="AAA+_ATPase"/>
</dbReference>
<feature type="domain" description="ABC transporter" evidence="10">
    <location>
        <begin position="342"/>
        <end position="575"/>
    </location>
</feature>
<dbReference type="GO" id="GO:0005886">
    <property type="term" value="C:plasma membrane"/>
    <property type="evidence" value="ECO:0007669"/>
    <property type="project" value="UniProtKB-SubCell"/>
</dbReference>
<evidence type="ECO:0000256" key="5">
    <source>
        <dbReference type="ARBA" id="ARBA00022741"/>
    </source>
</evidence>
<feature type="domain" description="ABC transmembrane type-1" evidence="11">
    <location>
        <begin position="25"/>
        <end position="293"/>
    </location>
</feature>
<name>A0A1H8IR15_9FIRM</name>
<dbReference type="GO" id="GO:0005524">
    <property type="term" value="F:ATP binding"/>
    <property type="evidence" value="ECO:0007669"/>
    <property type="project" value="UniProtKB-KW"/>
</dbReference>
<dbReference type="PROSITE" id="PS00211">
    <property type="entry name" value="ABC_TRANSPORTER_1"/>
    <property type="match status" value="1"/>
</dbReference>
<feature type="transmembrane region" description="Helical" evidence="9">
    <location>
        <begin position="66"/>
        <end position="93"/>
    </location>
</feature>
<dbReference type="STRING" id="215200.SAMN05216454_1094"/>
<dbReference type="InterPro" id="IPR039421">
    <property type="entry name" value="Type_1_exporter"/>
</dbReference>
<evidence type="ECO:0000256" key="3">
    <source>
        <dbReference type="ARBA" id="ARBA00022475"/>
    </source>
</evidence>
<evidence type="ECO:0000256" key="4">
    <source>
        <dbReference type="ARBA" id="ARBA00022692"/>
    </source>
</evidence>
<dbReference type="PROSITE" id="PS50929">
    <property type="entry name" value="ABC_TM1F"/>
    <property type="match status" value="1"/>
</dbReference>
<evidence type="ECO:0000313" key="12">
    <source>
        <dbReference type="EMBL" id="SEN71093.1"/>
    </source>
</evidence>
<dbReference type="InterPro" id="IPR027417">
    <property type="entry name" value="P-loop_NTPase"/>
</dbReference>
<dbReference type="InterPro" id="IPR011527">
    <property type="entry name" value="ABC1_TM_dom"/>
</dbReference>
<feature type="transmembrane region" description="Helical" evidence="9">
    <location>
        <begin position="21"/>
        <end position="46"/>
    </location>
</feature>
<dbReference type="OrthoDB" id="9762778at2"/>
<dbReference type="PANTHER" id="PTHR43394">
    <property type="entry name" value="ATP-DEPENDENT PERMEASE MDL1, MITOCHONDRIAL"/>
    <property type="match status" value="1"/>
</dbReference>
<keyword evidence="8 9" id="KW-0472">Membrane</keyword>
<proteinExistence type="predicted"/>
<dbReference type="Gene3D" id="1.20.1560.10">
    <property type="entry name" value="ABC transporter type 1, transmembrane domain"/>
    <property type="match status" value="1"/>
</dbReference>
<dbReference type="FunFam" id="3.40.50.300:FF:000221">
    <property type="entry name" value="Multidrug ABC transporter ATP-binding protein"/>
    <property type="match status" value="1"/>
</dbReference>
<keyword evidence="13" id="KW-1185">Reference proteome</keyword>
<dbReference type="RefSeq" id="WP_091975707.1">
    <property type="nucleotide sequence ID" value="NZ_FODF01000009.1"/>
</dbReference>
<sequence length="589" mass="66053">MKKEKKTPVLKRIMPYAGDKKYILFLAMFFSAISGILLLMPMWYIHKIVRMMILDENLTAIMIKENILYATILPCIGLCLYVFAGILSHLFAFEVEDNLIKISVERLLKKPLGYFTNKESGKLRGIIIGGAAETHNILAHQLPDIASTFVSPIVIVVFLFLFDWRLGLASLVPVFIGFIFMATMMTSEGKKNREEYYEHINILSAETVEYVRGIPVVKTFGQSVESFKRLYDAINTMKDSVLKMIMGYRNKMSMFEATSGSTAFFLVPVALYIIATGESPHGVVANSVIYFLIGPIFGVLIMRSATIGQYLYFAELALNKIEDALDYEEMTYGKEKQSTGGIEFKNVSFSYGNEKVLDNISFKVNKGETVALVGRSGGGKTTIARLAARFYDADEGKILLGGNDIKEYDKISLMQKISFVFQNARLFKMSLRKNLLIGKEDATDKEIEQALSDAGAKEFVENLKDGLKTVYGSTGTYFSGGEAQRLVIARAFLKDADYVILDEATAFADPENEHIIQESFKKLAKNKTTLMIAHRLSTVIDADKILVIEDGQIAEEGKHEELLGKQGVYKSLWEEYQRSVNWKIGGKND</sequence>
<keyword evidence="5" id="KW-0547">Nucleotide-binding</keyword>
<feature type="transmembrane region" description="Helical" evidence="9">
    <location>
        <begin position="168"/>
        <end position="186"/>
    </location>
</feature>
<reference evidence="12 13" key="1">
    <citation type="submission" date="2016-10" db="EMBL/GenBank/DDBJ databases">
        <authorList>
            <person name="de Groot N.N."/>
        </authorList>
    </citation>
    <scope>NUCLEOTIDE SEQUENCE [LARGE SCALE GENOMIC DNA]</scope>
    <source>
        <strain evidence="12 13">Calf135</strain>
    </source>
</reference>
<dbReference type="InterPro" id="IPR036640">
    <property type="entry name" value="ABC1_TM_sf"/>
</dbReference>
<dbReference type="EMBL" id="FODF01000009">
    <property type="protein sequence ID" value="SEN71093.1"/>
    <property type="molecule type" value="Genomic_DNA"/>
</dbReference>
<comment type="subcellular location">
    <subcellularLocation>
        <location evidence="1">Cell membrane</location>
        <topology evidence="1">Multi-pass membrane protein</topology>
    </subcellularLocation>
</comment>
<dbReference type="Pfam" id="PF00005">
    <property type="entry name" value="ABC_tran"/>
    <property type="match status" value="1"/>
</dbReference>
<dbReference type="Gene3D" id="3.40.50.300">
    <property type="entry name" value="P-loop containing nucleotide triphosphate hydrolases"/>
    <property type="match status" value="1"/>
</dbReference>
<dbReference type="GO" id="GO:0016887">
    <property type="term" value="F:ATP hydrolysis activity"/>
    <property type="evidence" value="ECO:0007669"/>
    <property type="project" value="InterPro"/>
</dbReference>
<keyword evidence="4 9" id="KW-0812">Transmembrane</keyword>
<evidence type="ECO:0000256" key="2">
    <source>
        <dbReference type="ARBA" id="ARBA00022448"/>
    </source>
</evidence>
<feature type="transmembrane region" description="Helical" evidence="9">
    <location>
        <begin position="253"/>
        <end position="275"/>
    </location>
</feature>
<dbReference type="InterPro" id="IPR003439">
    <property type="entry name" value="ABC_transporter-like_ATP-bd"/>
</dbReference>
<dbReference type="PANTHER" id="PTHR43394:SF1">
    <property type="entry name" value="ATP-BINDING CASSETTE SUB-FAMILY B MEMBER 10, MITOCHONDRIAL"/>
    <property type="match status" value="1"/>
</dbReference>
<evidence type="ECO:0000256" key="1">
    <source>
        <dbReference type="ARBA" id="ARBA00004651"/>
    </source>
</evidence>
<dbReference type="PROSITE" id="PS50893">
    <property type="entry name" value="ABC_TRANSPORTER_2"/>
    <property type="match status" value="1"/>
</dbReference>
<dbReference type="SUPFAM" id="SSF90123">
    <property type="entry name" value="ABC transporter transmembrane region"/>
    <property type="match status" value="1"/>
</dbReference>
<accession>A0A1H8IR15</accession>
<protein>
    <submittedName>
        <fullName evidence="12">ATP-binding cassette, subfamily B</fullName>
    </submittedName>
</protein>
<evidence type="ECO:0000259" key="11">
    <source>
        <dbReference type="PROSITE" id="PS50929"/>
    </source>
</evidence>
<dbReference type="Proteomes" id="UP000199512">
    <property type="component" value="Unassembled WGS sequence"/>
</dbReference>
<feature type="transmembrane region" description="Helical" evidence="9">
    <location>
        <begin position="145"/>
        <end position="162"/>
    </location>
</feature>
<gene>
    <name evidence="12" type="ORF">SAMN05216454_1094</name>
</gene>
<keyword evidence="6 12" id="KW-0067">ATP-binding</keyword>
<evidence type="ECO:0000256" key="6">
    <source>
        <dbReference type="ARBA" id="ARBA00022840"/>
    </source>
</evidence>
<dbReference type="SMART" id="SM00382">
    <property type="entry name" value="AAA"/>
    <property type="match status" value="1"/>
</dbReference>
<dbReference type="AlphaFoldDB" id="A0A1H8IR15"/>
<dbReference type="InterPro" id="IPR017871">
    <property type="entry name" value="ABC_transporter-like_CS"/>
</dbReference>
<keyword evidence="3" id="KW-1003">Cell membrane</keyword>
<evidence type="ECO:0000256" key="9">
    <source>
        <dbReference type="SAM" id="Phobius"/>
    </source>
</evidence>
<organism evidence="12 13">
    <name type="scientific">Peptostreptococcus russellii</name>
    <dbReference type="NCBI Taxonomy" id="215200"/>
    <lineage>
        <taxon>Bacteria</taxon>
        <taxon>Bacillati</taxon>
        <taxon>Bacillota</taxon>
        <taxon>Clostridia</taxon>
        <taxon>Peptostreptococcales</taxon>
        <taxon>Peptostreptococcaceae</taxon>
        <taxon>Peptostreptococcus</taxon>
    </lineage>
</organism>
<keyword evidence="2" id="KW-0813">Transport</keyword>
<evidence type="ECO:0000313" key="13">
    <source>
        <dbReference type="Proteomes" id="UP000199512"/>
    </source>
</evidence>
<keyword evidence="7 9" id="KW-1133">Transmembrane helix</keyword>
<evidence type="ECO:0000259" key="10">
    <source>
        <dbReference type="PROSITE" id="PS50893"/>
    </source>
</evidence>
<dbReference type="GO" id="GO:0015421">
    <property type="term" value="F:ABC-type oligopeptide transporter activity"/>
    <property type="evidence" value="ECO:0007669"/>
    <property type="project" value="TreeGrafter"/>
</dbReference>